<dbReference type="EMBL" id="CAIX01000149">
    <property type="protein sequence ID" value="CCI47068.1"/>
    <property type="molecule type" value="Genomic_DNA"/>
</dbReference>
<name>A0A024GK21_9STRA</name>
<dbReference type="InParanoid" id="A0A024GK21"/>
<dbReference type="Proteomes" id="UP000053237">
    <property type="component" value="Unassembled WGS sequence"/>
</dbReference>
<dbReference type="PROSITE" id="PS50003">
    <property type="entry name" value="PH_DOMAIN"/>
    <property type="match status" value="1"/>
</dbReference>
<proteinExistence type="predicted"/>
<dbReference type="AlphaFoldDB" id="A0A024GK21"/>
<accession>A0A024GK21</accession>
<comment type="caution">
    <text evidence="2">The sequence shown here is derived from an EMBL/GenBank/DDBJ whole genome shotgun (WGS) entry which is preliminary data.</text>
</comment>
<evidence type="ECO:0000313" key="3">
    <source>
        <dbReference type="Proteomes" id="UP000053237"/>
    </source>
</evidence>
<gene>
    <name evidence="2" type="ORF">BN9_080240</name>
</gene>
<reference evidence="2 3" key="1">
    <citation type="submission" date="2012-05" db="EMBL/GenBank/DDBJ databases">
        <title>Recombination and specialization in a pathogen metapopulation.</title>
        <authorList>
            <person name="Gardiner A."/>
            <person name="Kemen E."/>
            <person name="Schultz-Larsen T."/>
            <person name="MacLean D."/>
            <person name="Van Oosterhout C."/>
            <person name="Jones J.D.G."/>
        </authorList>
    </citation>
    <scope>NUCLEOTIDE SEQUENCE [LARGE SCALE GENOMIC DNA]</scope>
    <source>
        <strain evidence="2 3">Ac Nc2</strain>
    </source>
</reference>
<protein>
    <recommendedName>
        <fullName evidence="1">PH domain-containing protein</fullName>
    </recommendedName>
</protein>
<dbReference type="SMART" id="SM00233">
    <property type="entry name" value="PH"/>
    <property type="match status" value="1"/>
</dbReference>
<dbReference type="CDD" id="cd00821">
    <property type="entry name" value="PH"/>
    <property type="match status" value="1"/>
</dbReference>
<sequence>MDHGTRQIIYCGYLEKKRDGAVRGGWASRLFILTPTALHYFRKVGESELVGEERGQISLSSIVHIQAKPEDGVPASAIESGIEHYYLEIIAENRHYLMRVPLKEASTCESWSIAIEEQRKVITAVIQNGDKATRRDTSPSGLASPRLLARNHELYARFAASPPQIAMVSIVTIQEPDLKQVELVISRHVSWGDVLKLGVISHGGACVILMRDGGVGRIGTQALMGSWDASDTCWIEIVDSPLLTEVEVSAVCEIRKHRKSESKGRRETLAPENPRWLERLDEGTSFGFLLMCLFVHLLYGVDGFHWSHKCCLTVGAALAISTILVGSGSKMPLPTLATPKSTITTLPALEFTLTVHRCRVKTEGFDYTYSDDLKRPLFAVS</sequence>
<keyword evidence="3" id="KW-1185">Reference proteome</keyword>
<dbReference type="OrthoDB" id="68469at2759"/>
<dbReference type="Pfam" id="PF00169">
    <property type="entry name" value="PH"/>
    <property type="match status" value="1"/>
</dbReference>
<evidence type="ECO:0000313" key="2">
    <source>
        <dbReference type="EMBL" id="CCI47068.1"/>
    </source>
</evidence>
<evidence type="ECO:0000259" key="1">
    <source>
        <dbReference type="PROSITE" id="PS50003"/>
    </source>
</evidence>
<dbReference type="InterPro" id="IPR011993">
    <property type="entry name" value="PH-like_dom_sf"/>
</dbReference>
<dbReference type="Gene3D" id="2.30.29.30">
    <property type="entry name" value="Pleckstrin-homology domain (PH domain)/Phosphotyrosine-binding domain (PTB)"/>
    <property type="match status" value="1"/>
</dbReference>
<dbReference type="InterPro" id="IPR001849">
    <property type="entry name" value="PH_domain"/>
</dbReference>
<dbReference type="SUPFAM" id="SSF50729">
    <property type="entry name" value="PH domain-like"/>
    <property type="match status" value="1"/>
</dbReference>
<organism evidence="2 3">
    <name type="scientific">Albugo candida</name>
    <dbReference type="NCBI Taxonomy" id="65357"/>
    <lineage>
        <taxon>Eukaryota</taxon>
        <taxon>Sar</taxon>
        <taxon>Stramenopiles</taxon>
        <taxon>Oomycota</taxon>
        <taxon>Peronosporomycetes</taxon>
        <taxon>Albuginales</taxon>
        <taxon>Albuginaceae</taxon>
        <taxon>Albugo</taxon>
    </lineage>
</organism>
<feature type="domain" description="PH" evidence="1">
    <location>
        <begin position="7"/>
        <end position="120"/>
    </location>
</feature>